<evidence type="ECO:0008006" key="3">
    <source>
        <dbReference type="Google" id="ProtNLM"/>
    </source>
</evidence>
<protein>
    <recommendedName>
        <fullName evidence="3">Peptidase M4 C-terminal domain-containing protein</fullName>
    </recommendedName>
</protein>
<dbReference type="OrthoDB" id="178184at2"/>
<reference evidence="2" key="1">
    <citation type="submission" date="2016-10" db="EMBL/GenBank/DDBJ databases">
        <authorList>
            <person name="Varghese N."/>
            <person name="Submissions S."/>
        </authorList>
    </citation>
    <scope>NUCLEOTIDE SEQUENCE [LARGE SCALE GENOMIC DNA]</scope>
    <source>
        <strain evidence="2">CGMCC 1.8946</strain>
    </source>
</reference>
<dbReference type="RefSeq" id="WP_090665974.1">
    <property type="nucleotide sequence ID" value="NZ_FMTT01000001.1"/>
</dbReference>
<proteinExistence type="predicted"/>
<dbReference type="AlphaFoldDB" id="A0A1G4P8H5"/>
<sequence length="417" mass="47425">MSQLLDARAREQGTRFLIYPQNKTVPGFEQPEVVYINVPPGSVQAGPEDERMYVVDALNKIPFGFNGSPDFAYRYQGPHAPPVQPNAQGHFDHLRPGDRAFSAATMYATVRRVMDIWEDYFGRTIPWPFNPPKLLLIPRVEWGNAHSGLEGFLEFGFPVKPDRHGLDYDNPYCENFDVLAHEMGHTIKYSVIGVPQNQITDEYGGHHEAFGDLVAIVSTLHFDSVLESLLHNTNGNLFSVNELSRMGELRNGRSIRIAFNNKKMSTVGREAHDLSEPFTGGAFDILVEMFQINLIERGLISQQLGDRAYSAHFEQVPEVQQQFTALFQGKEKEFKDALLDARDRFGKLMATAWSNTSKEDLHYGKVLQDILNADRQLYNGKYERTIRSCFDWREITTNTAIEAPRLETHLVDELVMV</sequence>
<gene>
    <name evidence="1" type="ORF">SAMN04487970_1001260</name>
</gene>
<evidence type="ECO:0000313" key="2">
    <source>
        <dbReference type="Proteomes" id="UP000198601"/>
    </source>
</evidence>
<dbReference type="STRING" id="624147.SAMN04487970_1001260"/>
<keyword evidence="2" id="KW-1185">Reference proteome</keyword>
<evidence type="ECO:0000313" key="1">
    <source>
        <dbReference type="EMBL" id="SCW28583.1"/>
    </source>
</evidence>
<dbReference type="Proteomes" id="UP000198601">
    <property type="component" value="Unassembled WGS sequence"/>
</dbReference>
<dbReference type="EMBL" id="FMTT01000001">
    <property type="protein sequence ID" value="SCW28583.1"/>
    <property type="molecule type" value="Genomic_DNA"/>
</dbReference>
<accession>A0A1G4P8H5</accession>
<name>A0A1G4P8H5_9BACL</name>
<organism evidence="1 2">
    <name type="scientific">Paenibacillus tianmuensis</name>
    <dbReference type="NCBI Taxonomy" id="624147"/>
    <lineage>
        <taxon>Bacteria</taxon>
        <taxon>Bacillati</taxon>
        <taxon>Bacillota</taxon>
        <taxon>Bacilli</taxon>
        <taxon>Bacillales</taxon>
        <taxon>Paenibacillaceae</taxon>
        <taxon>Paenibacillus</taxon>
    </lineage>
</organism>
<dbReference type="SUPFAM" id="SSF55486">
    <property type="entry name" value="Metalloproteases ('zincins'), catalytic domain"/>
    <property type="match status" value="1"/>
</dbReference>